<evidence type="ECO:0000256" key="7">
    <source>
        <dbReference type="ARBA" id="ARBA00022840"/>
    </source>
</evidence>
<evidence type="ECO:0000256" key="3">
    <source>
        <dbReference type="ARBA" id="ARBA00022553"/>
    </source>
</evidence>
<dbReference type="SUPFAM" id="SSF55785">
    <property type="entry name" value="PYP-like sensor domain (PAS domain)"/>
    <property type="match status" value="1"/>
</dbReference>
<accession>A0A4Y6UXQ2</accession>
<keyword evidence="7" id="KW-0067">ATP-binding</keyword>
<dbReference type="GO" id="GO:0005524">
    <property type="term" value="F:ATP binding"/>
    <property type="evidence" value="ECO:0007669"/>
    <property type="project" value="UniProtKB-KW"/>
</dbReference>
<keyword evidence="8" id="KW-0902">Two-component regulatory system</keyword>
<dbReference type="InterPro" id="IPR036890">
    <property type="entry name" value="HATPase_C_sf"/>
</dbReference>
<dbReference type="OrthoDB" id="9810447at2"/>
<keyword evidence="5" id="KW-0547">Nucleotide-binding</keyword>
<dbReference type="PROSITE" id="PS50109">
    <property type="entry name" value="HIS_KIN"/>
    <property type="match status" value="1"/>
</dbReference>
<dbReference type="PROSITE" id="PS51257">
    <property type="entry name" value="PROKAR_LIPOPROTEIN"/>
    <property type="match status" value="1"/>
</dbReference>
<comment type="catalytic activity">
    <reaction evidence="1">
        <text>ATP + protein L-histidine = ADP + protein N-phospho-L-histidine.</text>
        <dbReference type="EC" id="2.7.13.3"/>
    </reaction>
</comment>
<feature type="domain" description="Histidine kinase" evidence="10">
    <location>
        <begin position="366"/>
        <end position="582"/>
    </location>
</feature>
<evidence type="ECO:0000256" key="6">
    <source>
        <dbReference type="ARBA" id="ARBA00022777"/>
    </source>
</evidence>
<dbReference type="SMART" id="SM00388">
    <property type="entry name" value="HisKA"/>
    <property type="match status" value="1"/>
</dbReference>
<keyword evidence="9" id="KW-0812">Transmembrane</keyword>
<proteinExistence type="predicted"/>
<evidence type="ECO:0000256" key="1">
    <source>
        <dbReference type="ARBA" id="ARBA00000085"/>
    </source>
</evidence>
<feature type="transmembrane region" description="Helical" evidence="9">
    <location>
        <begin position="33"/>
        <end position="53"/>
    </location>
</feature>
<dbReference type="InterPro" id="IPR004358">
    <property type="entry name" value="Sig_transdc_His_kin-like_C"/>
</dbReference>
<name>A0A4Y6UXQ2_SACBS</name>
<evidence type="ECO:0000313" key="12">
    <source>
        <dbReference type="Proteomes" id="UP000316968"/>
    </source>
</evidence>
<dbReference type="Pfam" id="PF00512">
    <property type="entry name" value="HisKA"/>
    <property type="match status" value="1"/>
</dbReference>
<dbReference type="Gene3D" id="3.30.450.20">
    <property type="entry name" value="PAS domain"/>
    <property type="match status" value="1"/>
</dbReference>
<dbReference type="EMBL" id="CP041217">
    <property type="protein sequence ID" value="QDH21141.1"/>
    <property type="molecule type" value="Genomic_DNA"/>
</dbReference>
<dbReference type="PANTHER" id="PTHR43711:SF1">
    <property type="entry name" value="HISTIDINE KINASE 1"/>
    <property type="match status" value="1"/>
</dbReference>
<dbReference type="InterPro" id="IPR003594">
    <property type="entry name" value="HATPase_dom"/>
</dbReference>
<dbReference type="Pfam" id="PF16927">
    <property type="entry name" value="HisKA_7TM"/>
    <property type="match status" value="1"/>
</dbReference>
<dbReference type="InterPro" id="IPR050736">
    <property type="entry name" value="Sensor_HK_Regulatory"/>
</dbReference>
<dbReference type="InterPro" id="IPR036097">
    <property type="entry name" value="HisK_dim/P_sf"/>
</dbReference>
<dbReference type="SMART" id="SM00387">
    <property type="entry name" value="HATPase_c"/>
    <property type="match status" value="1"/>
</dbReference>
<evidence type="ECO:0000256" key="2">
    <source>
        <dbReference type="ARBA" id="ARBA00012438"/>
    </source>
</evidence>
<reference evidence="11 12" key="1">
    <citation type="submission" date="2019-06" db="EMBL/GenBank/DDBJ databases">
        <title>Saccharibacillus brassicae sp. nov., an endophytic bacterium isolated from Chinese cabbage seeds (Brassica pekinensis).</title>
        <authorList>
            <person name="Jiang L."/>
            <person name="Lee J."/>
            <person name="Kim S.W."/>
        </authorList>
    </citation>
    <scope>NUCLEOTIDE SEQUENCE [LARGE SCALE GENOMIC DNA]</scope>
    <source>
        <strain evidence="12">KCTC 43072 / ATSA2</strain>
    </source>
</reference>
<dbReference type="Gene3D" id="3.30.565.10">
    <property type="entry name" value="Histidine kinase-like ATPase, C-terminal domain"/>
    <property type="match status" value="1"/>
</dbReference>
<dbReference type="InterPro" id="IPR003661">
    <property type="entry name" value="HisK_dim/P_dom"/>
</dbReference>
<feature type="transmembrane region" description="Helical" evidence="9">
    <location>
        <begin position="65"/>
        <end position="85"/>
    </location>
</feature>
<dbReference type="Gene3D" id="1.10.287.130">
    <property type="match status" value="1"/>
</dbReference>
<dbReference type="KEGG" id="saca:FFV09_09935"/>
<dbReference type="InterPro" id="IPR035965">
    <property type="entry name" value="PAS-like_dom_sf"/>
</dbReference>
<feature type="transmembrane region" description="Helical" evidence="9">
    <location>
        <begin position="97"/>
        <end position="116"/>
    </location>
</feature>
<feature type="transmembrane region" description="Helical" evidence="9">
    <location>
        <begin position="207"/>
        <end position="229"/>
    </location>
</feature>
<sequence>MKYEMLLFALLIAATGCSLAMVALSWRRREFPIAVSYGLSMLASSFYTFGYAFELLADRLDDIRFWLRVEYVGIAFGTALWIMMVMQYTGSVGRLRARIVLPLLLVPLLTFVAHYTNPWTGWFYSSVSLVHVDGLALIATEKGPLYKLHIAYNYALIVAGMLLLVQMLLRAKPGTRKPIVFMIFGSLIAYIPSFVYVVGFLPLSIDLSPFGLVVAGIFYLWGIYQFNLLRLAPLALRRVFASMPDAVLLFGPDDRLIGFNPSARQMLPGLGGHQIGLSPEEVLAAMPALSGIVRTGAADFRQRAADGGDGHYDVRFSTLRDRLQRPAGSMVLLTDIGEAVRAERRILDDSAKLEQLNTFKDKMFQVVAHDLRDPLAVLVNLAELLEEESEDRGSRSEVADEIGRQIRGTFALIEGLLDWLRSQGGGMAFHPMQRDLPRTVERHFDRLRHRGESKRLTLRSSVRAGTLVYADKEMLDLVLRNLLSNAIKFTEEGGTIEVGARLEADRCVVYVRDTGSGMPPERAAALLRETYPVSETGTAGERGIGLGLSLCRSFLRLNGGDIWFDSQLDLGSTFYFSLPVSPAEDQEGGEP</sequence>
<dbReference type="InterPro" id="IPR005467">
    <property type="entry name" value="His_kinase_dom"/>
</dbReference>
<evidence type="ECO:0000256" key="9">
    <source>
        <dbReference type="SAM" id="Phobius"/>
    </source>
</evidence>
<gene>
    <name evidence="11" type="ORF">FFV09_09935</name>
</gene>
<evidence type="ECO:0000256" key="4">
    <source>
        <dbReference type="ARBA" id="ARBA00022679"/>
    </source>
</evidence>
<dbReference type="SUPFAM" id="SSF47384">
    <property type="entry name" value="Homodimeric domain of signal transducing histidine kinase"/>
    <property type="match status" value="1"/>
</dbReference>
<dbReference type="GO" id="GO:0000155">
    <property type="term" value="F:phosphorelay sensor kinase activity"/>
    <property type="evidence" value="ECO:0007669"/>
    <property type="project" value="InterPro"/>
</dbReference>
<dbReference type="PRINTS" id="PR00344">
    <property type="entry name" value="BCTRLSENSOR"/>
</dbReference>
<dbReference type="Pfam" id="PF02518">
    <property type="entry name" value="HATPase_c"/>
    <property type="match status" value="1"/>
</dbReference>
<feature type="transmembrane region" description="Helical" evidence="9">
    <location>
        <begin position="150"/>
        <end position="169"/>
    </location>
</feature>
<keyword evidence="3" id="KW-0597">Phosphoprotein</keyword>
<dbReference type="SUPFAM" id="SSF55874">
    <property type="entry name" value="ATPase domain of HSP90 chaperone/DNA topoisomerase II/histidine kinase"/>
    <property type="match status" value="1"/>
</dbReference>
<organism evidence="11 12">
    <name type="scientific">Saccharibacillus brassicae</name>
    <dbReference type="NCBI Taxonomy" id="2583377"/>
    <lineage>
        <taxon>Bacteria</taxon>
        <taxon>Bacillati</taxon>
        <taxon>Bacillota</taxon>
        <taxon>Bacilli</taxon>
        <taxon>Bacillales</taxon>
        <taxon>Paenibacillaceae</taxon>
        <taxon>Saccharibacillus</taxon>
    </lineage>
</organism>
<dbReference type="CDD" id="cd00082">
    <property type="entry name" value="HisKA"/>
    <property type="match status" value="1"/>
</dbReference>
<feature type="transmembrane region" description="Helical" evidence="9">
    <location>
        <begin position="6"/>
        <end position="26"/>
    </location>
</feature>
<evidence type="ECO:0000259" key="10">
    <source>
        <dbReference type="PROSITE" id="PS50109"/>
    </source>
</evidence>
<dbReference type="InterPro" id="IPR013656">
    <property type="entry name" value="PAS_4"/>
</dbReference>
<keyword evidence="9" id="KW-1133">Transmembrane helix</keyword>
<keyword evidence="4" id="KW-0808">Transferase</keyword>
<dbReference type="PANTHER" id="PTHR43711">
    <property type="entry name" value="TWO-COMPONENT HISTIDINE KINASE"/>
    <property type="match status" value="1"/>
</dbReference>
<dbReference type="AlphaFoldDB" id="A0A4Y6UXQ2"/>
<dbReference type="RefSeq" id="WP_141447688.1">
    <property type="nucleotide sequence ID" value="NZ_CP041217.1"/>
</dbReference>
<evidence type="ECO:0000313" key="11">
    <source>
        <dbReference type="EMBL" id="QDH21141.1"/>
    </source>
</evidence>
<protein>
    <recommendedName>
        <fullName evidence="2">histidine kinase</fullName>
        <ecNumber evidence="2">2.7.13.3</ecNumber>
    </recommendedName>
</protein>
<dbReference type="EC" id="2.7.13.3" evidence="2"/>
<keyword evidence="9" id="KW-0472">Membrane</keyword>
<keyword evidence="6" id="KW-0418">Kinase</keyword>
<evidence type="ECO:0000256" key="5">
    <source>
        <dbReference type="ARBA" id="ARBA00022741"/>
    </source>
</evidence>
<feature type="transmembrane region" description="Helical" evidence="9">
    <location>
        <begin position="181"/>
        <end position="201"/>
    </location>
</feature>
<keyword evidence="12" id="KW-1185">Reference proteome</keyword>
<dbReference type="Proteomes" id="UP000316968">
    <property type="component" value="Chromosome"/>
</dbReference>
<dbReference type="InterPro" id="IPR031621">
    <property type="entry name" value="HisKA_7TM"/>
</dbReference>
<dbReference type="Pfam" id="PF08448">
    <property type="entry name" value="PAS_4"/>
    <property type="match status" value="1"/>
</dbReference>
<evidence type="ECO:0000256" key="8">
    <source>
        <dbReference type="ARBA" id="ARBA00023012"/>
    </source>
</evidence>